<accession>A0A077EP03</accession>
<dbReference type="EMBL" id="CP007547">
    <property type="protein sequence ID" value="AIL47270.1"/>
    <property type="molecule type" value="Genomic_DNA"/>
</dbReference>
<dbReference type="eggNOG" id="ENOG5033FZQ">
    <property type="taxonomic scope" value="Bacteria"/>
</dbReference>
<reference evidence="2" key="2">
    <citation type="journal article" date="2015" name="Genome Biol. Evol.">
        <title>Complete Genome Sequence and Transcriptomic Analysis of the Novel Pathogen Elizabethkingia anophelis in Response to Oxidative Stress.</title>
        <authorList>
            <person name="Li Y."/>
            <person name="Liu Y."/>
            <person name="Chew S.C."/>
            <person name="Tay M."/>
            <person name="Salido M.M."/>
            <person name="Teo J."/>
            <person name="Lauro F.M."/>
            <person name="Givskov M."/>
            <person name="Yang L."/>
        </authorList>
    </citation>
    <scope>NUCLEOTIDE SEQUENCE</scope>
    <source>
        <strain evidence="2">NUHP1</strain>
    </source>
</reference>
<protein>
    <recommendedName>
        <fullName evidence="1">Knr4/Smi1-like domain-containing protein</fullName>
    </recommendedName>
</protein>
<sequence>MEIKYLTKMKNTPKIGRFENKGISELEIAKLESEFKIKFPQAYKEFLFLGGKREFILEGWSTEAQYLDWIQANIKESMDDVNLKLKPFFVFAEYNNNQCLFFFLNDGENPPIYGYDEGKIYTNDKGEEVYYKKTKNSFSDCIDNSINHALNNK</sequence>
<evidence type="ECO:0000259" key="1">
    <source>
        <dbReference type="SMART" id="SM00860"/>
    </source>
</evidence>
<feature type="domain" description="Knr4/Smi1-like" evidence="1">
    <location>
        <begin position="22"/>
        <end position="144"/>
    </location>
</feature>
<dbReference type="Gene3D" id="3.40.1580.10">
    <property type="entry name" value="SMI1/KNR4-like"/>
    <property type="match status" value="1"/>
</dbReference>
<proteinExistence type="predicted"/>
<dbReference type="Proteomes" id="UP000028933">
    <property type="component" value="Chromosome"/>
</dbReference>
<dbReference type="RefSeq" id="WP_024566388.1">
    <property type="nucleotide sequence ID" value="NZ_CP007547.1"/>
</dbReference>
<organism evidence="2 3">
    <name type="scientific">Elizabethkingia anophelis NUHP1</name>
    <dbReference type="NCBI Taxonomy" id="1338011"/>
    <lineage>
        <taxon>Bacteria</taxon>
        <taxon>Pseudomonadati</taxon>
        <taxon>Bacteroidota</taxon>
        <taxon>Flavobacteriia</taxon>
        <taxon>Flavobacteriales</taxon>
        <taxon>Weeksellaceae</taxon>
        <taxon>Elizabethkingia</taxon>
    </lineage>
</organism>
<dbReference type="STRING" id="1338011.BD94_3495"/>
<dbReference type="KEGG" id="eao:BD94_3495"/>
<dbReference type="SUPFAM" id="SSF160631">
    <property type="entry name" value="SMI1/KNR4-like"/>
    <property type="match status" value="1"/>
</dbReference>
<evidence type="ECO:0000313" key="2">
    <source>
        <dbReference type="EMBL" id="AIL47270.1"/>
    </source>
</evidence>
<reference evidence="2" key="1">
    <citation type="journal article" date="2013" name="Lancet">
        <title>First case of E anophelis outbreak in an intensive-care unit.</title>
        <authorList>
            <person name="Teo J."/>
            <person name="Tan S.Y."/>
            <person name="Tay M."/>
            <person name="Ding Y."/>
            <person name="Kjelleberg S."/>
            <person name="Givskov M."/>
            <person name="Lin R.T."/>
            <person name="Yang L."/>
        </authorList>
    </citation>
    <scope>NUCLEOTIDE SEQUENCE [LARGE SCALE GENOMIC DNA]</scope>
    <source>
        <strain evidence="2">NUHP1</strain>
    </source>
</reference>
<evidence type="ECO:0000313" key="3">
    <source>
        <dbReference type="Proteomes" id="UP000028933"/>
    </source>
</evidence>
<dbReference type="InterPro" id="IPR018958">
    <property type="entry name" value="Knr4/Smi1-like_dom"/>
</dbReference>
<name>A0A077EP03_9FLAO</name>
<dbReference type="HOGENOM" id="CLU_1728513_0_0_10"/>
<gene>
    <name evidence="2" type="ORF">BD94_3495</name>
</gene>
<dbReference type="InterPro" id="IPR037883">
    <property type="entry name" value="Knr4/Smi1-like_sf"/>
</dbReference>
<dbReference type="SMART" id="SM00860">
    <property type="entry name" value="SMI1_KNR4"/>
    <property type="match status" value="1"/>
</dbReference>
<dbReference type="Pfam" id="PF09346">
    <property type="entry name" value="SMI1_KNR4"/>
    <property type="match status" value="1"/>
</dbReference>
<dbReference type="AlphaFoldDB" id="A0A077EP03"/>